<dbReference type="Proteomes" id="UP000198507">
    <property type="component" value="Unassembled WGS sequence"/>
</dbReference>
<keyword evidence="2" id="KW-1185">Reference proteome</keyword>
<dbReference type="EMBL" id="FOIE01000006">
    <property type="protein sequence ID" value="SET58661.1"/>
    <property type="molecule type" value="Genomic_DNA"/>
</dbReference>
<proteinExistence type="predicted"/>
<sequence>TQATGARLVPIAVRDAWAATGWENGRLGYPTGDPQAVAGGTRQTFQGGTVTVSATGQATVQLD</sequence>
<accession>A0A1I0FM86</accession>
<evidence type="ECO:0000313" key="2">
    <source>
        <dbReference type="Proteomes" id="UP000198507"/>
    </source>
</evidence>
<organism evidence="1 2">
    <name type="scientific">Geodermatophilus poikilotrophus</name>
    <dbReference type="NCBI Taxonomy" id="1333667"/>
    <lineage>
        <taxon>Bacteria</taxon>
        <taxon>Bacillati</taxon>
        <taxon>Actinomycetota</taxon>
        <taxon>Actinomycetes</taxon>
        <taxon>Geodermatophilales</taxon>
        <taxon>Geodermatophilaceae</taxon>
        <taxon>Geodermatophilus</taxon>
    </lineage>
</organism>
<dbReference type="AlphaFoldDB" id="A0A1I0FM86"/>
<dbReference type="Pfam" id="PF08310">
    <property type="entry name" value="LGFP"/>
    <property type="match status" value="2"/>
</dbReference>
<reference evidence="2" key="1">
    <citation type="submission" date="2016-10" db="EMBL/GenBank/DDBJ databases">
        <authorList>
            <person name="Varghese N."/>
            <person name="Submissions S."/>
        </authorList>
    </citation>
    <scope>NUCLEOTIDE SEQUENCE [LARGE SCALE GENOMIC DNA]</scope>
    <source>
        <strain evidence="2">DSM 44209</strain>
    </source>
</reference>
<name>A0A1I0FM86_9ACTN</name>
<feature type="non-terminal residue" evidence="1">
    <location>
        <position position="1"/>
    </location>
</feature>
<dbReference type="RefSeq" id="WP_425431678.1">
    <property type="nucleotide sequence ID" value="NZ_FOIE01000006.1"/>
</dbReference>
<evidence type="ECO:0000313" key="1">
    <source>
        <dbReference type="EMBL" id="SET58661.1"/>
    </source>
</evidence>
<protein>
    <submittedName>
        <fullName evidence="1">LGFP repeat-containing protein</fullName>
    </submittedName>
</protein>
<dbReference type="InterPro" id="IPR013207">
    <property type="entry name" value="LGFP"/>
</dbReference>
<gene>
    <name evidence="1" type="ORF">SAMN04488546_2860</name>
</gene>